<reference evidence="2" key="2">
    <citation type="submission" date="2025-08" db="UniProtKB">
        <authorList>
            <consortium name="RefSeq"/>
        </authorList>
    </citation>
    <scope>IDENTIFICATION</scope>
    <source>
        <tissue evidence="2">Leaf</tissue>
    </source>
</reference>
<dbReference type="Proteomes" id="UP000790787">
    <property type="component" value="Chromosome 10"/>
</dbReference>
<sequence>MAEEYNALIVNRTWDLVPAPPTANVIGCRYVYRIKQKSDGSLEPFKDRLVAQGYKQHQGLDYDQTFSPVVKPVTIRPILALAASKQWHVHQLDVKNTFLHGNLN</sequence>
<dbReference type="RefSeq" id="XP_075079787.1">
    <property type="nucleotide sequence ID" value="XM_075223686.1"/>
</dbReference>
<gene>
    <name evidence="2" type="primary">LOC142165042</name>
</gene>
<evidence type="ECO:0000313" key="2">
    <source>
        <dbReference type="RefSeq" id="XP_075079787.1"/>
    </source>
</evidence>
<organism evidence="1 2">
    <name type="scientific">Nicotiana tabacum</name>
    <name type="common">Common tobacco</name>
    <dbReference type="NCBI Taxonomy" id="4097"/>
    <lineage>
        <taxon>Eukaryota</taxon>
        <taxon>Viridiplantae</taxon>
        <taxon>Streptophyta</taxon>
        <taxon>Embryophyta</taxon>
        <taxon>Tracheophyta</taxon>
        <taxon>Spermatophyta</taxon>
        <taxon>Magnoliopsida</taxon>
        <taxon>eudicotyledons</taxon>
        <taxon>Gunneridae</taxon>
        <taxon>Pentapetalae</taxon>
        <taxon>asterids</taxon>
        <taxon>lamiids</taxon>
        <taxon>Solanales</taxon>
        <taxon>Solanaceae</taxon>
        <taxon>Nicotianoideae</taxon>
        <taxon>Nicotianeae</taxon>
        <taxon>Nicotiana</taxon>
    </lineage>
</organism>
<name>A0AC58S479_TOBAC</name>
<accession>A0AC58S479</accession>
<proteinExistence type="predicted"/>
<keyword evidence="1" id="KW-1185">Reference proteome</keyword>
<reference evidence="1" key="1">
    <citation type="journal article" date="2014" name="Nat. Commun.">
        <title>The tobacco genome sequence and its comparison with those of tomato and potato.</title>
        <authorList>
            <person name="Sierro N."/>
            <person name="Battey J.N."/>
            <person name="Ouadi S."/>
            <person name="Bakaher N."/>
            <person name="Bovet L."/>
            <person name="Willig A."/>
            <person name="Goepfert S."/>
            <person name="Peitsch M.C."/>
            <person name="Ivanov N.V."/>
        </authorList>
    </citation>
    <scope>NUCLEOTIDE SEQUENCE [LARGE SCALE GENOMIC DNA]</scope>
</reference>
<evidence type="ECO:0000313" key="1">
    <source>
        <dbReference type="Proteomes" id="UP000790787"/>
    </source>
</evidence>
<protein>
    <submittedName>
        <fullName evidence="2">Mitochondrial protein AtMg00820</fullName>
    </submittedName>
</protein>